<dbReference type="Pfam" id="PF00593">
    <property type="entry name" value="TonB_dep_Rec_b-barrel"/>
    <property type="match status" value="1"/>
</dbReference>
<dbReference type="SUPFAM" id="SSF56935">
    <property type="entry name" value="Porins"/>
    <property type="match status" value="1"/>
</dbReference>
<evidence type="ECO:0000256" key="2">
    <source>
        <dbReference type="ARBA" id="ARBA00022448"/>
    </source>
</evidence>
<evidence type="ECO:0000313" key="13">
    <source>
        <dbReference type="EMBL" id="EOR05591.1"/>
    </source>
</evidence>
<evidence type="ECO:0000256" key="4">
    <source>
        <dbReference type="ARBA" id="ARBA00022692"/>
    </source>
</evidence>
<dbReference type="AlphaFoldDB" id="R9AZL9"/>
<proteinExistence type="inferred from homology"/>
<comment type="caution">
    <text evidence="13">The sequence shown here is derived from an EMBL/GenBank/DDBJ whole genome shotgun (WGS) entry which is preliminary data.</text>
</comment>
<comment type="similarity">
    <text evidence="8 9">Belongs to the TonB-dependent receptor family.</text>
</comment>
<dbReference type="EMBL" id="JAUMJH010000003">
    <property type="protein sequence ID" value="MDO3655900.1"/>
    <property type="molecule type" value="Genomic_DNA"/>
</dbReference>
<dbReference type="Pfam" id="PF07715">
    <property type="entry name" value="Plug"/>
    <property type="match status" value="1"/>
</dbReference>
<keyword evidence="7 8" id="KW-0998">Cell outer membrane</keyword>
<name>R9AZL9_9GAMM</name>
<dbReference type="InterPro" id="IPR000531">
    <property type="entry name" value="Beta-barrel_TonB"/>
</dbReference>
<accession>R9AZL9</accession>
<evidence type="ECO:0000256" key="3">
    <source>
        <dbReference type="ARBA" id="ARBA00022452"/>
    </source>
</evidence>
<evidence type="ECO:0000256" key="1">
    <source>
        <dbReference type="ARBA" id="ARBA00004571"/>
    </source>
</evidence>
<dbReference type="EMBL" id="AQFL01000015">
    <property type="protein sequence ID" value="EOR05591.1"/>
    <property type="molecule type" value="Genomic_DNA"/>
</dbReference>
<dbReference type="PATRIC" id="fig|1217699.3.peg.2956"/>
<evidence type="ECO:0000313" key="16">
    <source>
        <dbReference type="Proteomes" id="UP001168902"/>
    </source>
</evidence>
<dbReference type="PROSITE" id="PS52016">
    <property type="entry name" value="TONB_DEPENDENT_REC_3"/>
    <property type="match status" value="1"/>
</dbReference>
<reference evidence="14 16" key="2">
    <citation type="submission" date="2023-07" db="EMBL/GenBank/DDBJ databases">
        <title>A novel proteolytic Acinetobacter species.</title>
        <authorList>
            <person name="Nemec A."/>
            <person name="Radolfova-Krizova L."/>
        </authorList>
    </citation>
    <scope>NUCLEOTIDE SEQUENCE [LARGE SCALE GENOMIC DNA]</scope>
    <source>
        <strain evidence="14 16">NIPH 1865</strain>
    </source>
</reference>
<dbReference type="InterPro" id="IPR039426">
    <property type="entry name" value="TonB-dep_rcpt-like"/>
</dbReference>
<dbReference type="Gene3D" id="2.170.130.10">
    <property type="entry name" value="TonB-dependent receptor, plug domain"/>
    <property type="match status" value="1"/>
</dbReference>
<feature type="domain" description="TonB-dependent receptor plug" evidence="12">
    <location>
        <begin position="67"/>
        <end position="179"/>
    </location>
</feature>
<evidence type="ECO:0000256" key="8">
    <source>
        <dbReference type="PROSITE-ProRule" id="PRU01360"/>
    </source>
</evidence>
<evidence type="ECO:0000256" key="9">
    <source>
        <dbReference type="RuleBase" id="RU003357"/>
    </source>
</evidence>
<comment type="subcellular location">
    <subcellularLocation>
        <location evidence="1 8">Cell outer membrane</location>
        <topology evidence="1 8">Multi-pass membrane protein</topology>
    </subcellularLocation>
</comment>
<keyword evidence="10" id="KW-0732">Signal</keyword>
<gene>
    <name evidence="13" type="ORF">F896_03017</name>
    <name evidence="14" type="ORF">Q3V53_01540</name>
</gene>
<dbReference type="Proteomes" id="UP000016203">
    <property type="component" value="Unassembled WGS sequence"/>
</dbReference>
<evidence type="ECO:0000259" key="12">
    <source>
        <dbReference type="Pfam" id="PF07715"/>
    </source>
</evidence>
<dbReference type="Proteomes" id="UP001168902">
    <property type="component" value="Unassembled WGS sequence"/>
</dbReference>
<dbReference type="InterPro" id="IPR036942">
    <property type="entry name" value="Beta-barrel_TonB_sf"/>
</dbReference>
<keyword evidence="4 8" id="KW-0812">Transmembrane</keyword>
<keyword evidence="5 9" id="KW-0798">TonB box</keyword>
<reference evidence="13 15" key="1">
    <citation type="submission" date="2013-03" db="EMBL/GenBank/DDBJ databases">
        <title>The Genome Sequence of Acinetobacter sp. CIP 110321.</title>
        <authorList>
            <consortium name="The Broad Institute Genome Sequencing Platform"/>
            <consortium name="The Broad Institute Genome Sequencing Center for Infectious Disease"/>
            <person name="Cerqueira G."/>
            <person name="Feldgarden M."/>
            <person name="Courvalin P."/>
            <person name="Perichon B."/>
            <person name="Grillot-Courvalin C."/>
            <person name="Clermont D."/>
            <person name="Rocha E."/>
            <person name="Yoon E.-J."/>
            <person name="Nemec A."/>
            <person name="Walker B."/>
            <person name="Young S.K."/>
            <person name="Zeng Q."/>
            <person name="Gargeya S."/>
            <person name="Fitzgerald M."/>
            <person name="Haas B."/>
            <person name="Abouelleil A."/>
            <person name="Alvarado L."/>
            <person name="Arachchi H.M."/>
            <person name="Berlin A.M."/>
            <person name="Chapman S.B."/>
            <person name="Dewar J."/>
            <person name="Goldberg J."/>
            <person name="Griggs A."/>
            <person name="Gujja S."/>
            <person name="Hansen M."/>
            <person name="Howarth C."/>
            <person name="Imamovic A."/>
            <person name="Larimer J."/>
            <person name="McCowan C."/>
            <person name="Murphy C."/>
            <person name="Neiman D."/>
            <person name="Pearson M."/>
            <person name="Priest M."/>
            <person name="Roberts A."/>
            <person name="Saif S."/>
            <person name="Shea T."/>
            <person name="Sisk P."/>
            <person name="Sykes S."/>
            <person name="Wortman J."/>
            <person name="Nusbaum C."/>
            <person name="Birren B."/>
        </authorList>
    </citation>
    <scope>NUCLEOTIDE SEQUENCE [LARGE SCALE GENOMIC DNA]</scope>
    <source>
        <strain evidence="13 15">CIP 110321</strain>
    </source>
</reference>
<keyword evidence="3 8" id="KW-1134">Transmembrane beta strand</keyword>
<evidence type="ECO:0000259" key="11">
    <source>
        <dbReference type="Pfam" id="PF00593"/>
    </source>
</evidence>
<protein>
    <submittedName>
        <fullName evidence="13">Iron complex outermembrane recepter protein</fullName>
    </submittedName>
    <submittedName>
        <fullName evidence="14">TonB-dependent receptor</fullName>
    </submittedName>
</protein>
<feature type="chain" id="PRO_5004470930" evidence="10">
    <location>
        <begin position="38"/>
        <end position="894"/>
    </location>
</feature>
<feature type="domain" description="TonB-dependent receptor-like beta-barrel" evidence="11">
    <location>
        <begin position="388"/>
        <end position="855"/>
    </location>
</feature>
<keyword evidence="16" id="KW-1185">Reference proteome</keyword>
<evidence type="ECO:0000256" key="10">
    <source>
        <dbReference type="SAM" id="SignalP"/>
    </source>
</evidence>
<dbReference type="HOGENOM" id="CLU_010745_0_1_6"/>
<keyword evidence="2 8" id="KW-0813">Transport</keyword>
<dbReference type="InterPro" id="IPR012910">
    <property type="entry name" value="Plug_dom"/>
</dbReference>
<feature type="signal peptide" evidence="10">
    <location>
        <begin position="1"/>
        <end position="37"/>
    </location>
</feature>
<dbReference type="PANTHER" id="PTHR47234:SF2">
    <property type="entry name" value="TONB-DEPENDENT RECEPTOR"/>
    <property type="match status" value="1"/>
</dbReference>
<evidence type="ECO:0000256" key="6">
    <source>
        <dbReference type="ARBA" id="ARBA00023136"/>
    </source>
</evidence>
<evidence type="ECO:0000256" key="7">
    <source>
        <dbReference type="ARBA" id="ARBA00023237"/>
    </source>
</evidence>
<keyword evidence="6 8" id="KW-0472">Membrane</keyword>
<keyword evidence="14" id="KW-0675">Receptor</keyword>
<organism evidence="13 15">
    <name type="scientific">Acinetobacter genomosp. 15BJ</name>
    <dbReference type="NCBI Taxonomy" id="106651"/>
    <lineage>
        <taxon>Bacteria</taxon>
        <taxon>Pseudomonadati</taxon>
        <taxon>Pseudomonadota</taxon>
        <taxon>Gammaproteobacteria</taxon>
        <taxon>Moraxellales</taxon>
        <taxon>Moraxellaceae</taxon>
        <taxon>Acinetobacter</taxon>
    </lineage>
</organism>
<dbReference type="GO" id="GO:0009279">
    <property type="term" value="C:cell outer membrane"/>
    <property type="evidence" value="ECO:0007669"/>
    <property type="project" value="UniProtKB-SubCell"/>
</dbReference>
<evidence type="ECO:0000313" key="15">
    <source>
        <dbReference type="Proteomes" id="UP000016203"/>
    </source>
</evidence>
<dbReference type="InterPro" id="IPR037066">
    <property type="entry name" value="Plug_dom_sf"/>
</dbReference>
<dbReference type="RefSeq" id="WP_016164539.1">
    <property type="nucleotide sequence ID" value="NZ_JAKZGC010000004.1"/>
</dbReference>
<dbReference type="Gene3D" id="2.40.170.20">
    <property type="entry name" value="TonB-dependent receptor, beta-barrel domain"/>
    <property type="match status" value="1"/>
</dbReference>
<sequence length="894" mass="97000">MKKANFAQPSALPKASRNILKLSTLSLSMLCLTMAHAADAESPSEEKAAKVVKVAVTGSSIKGVAAQSASPITIVKVDEILKQGVTTTEEALSKITANQSNFVTASNVGTSRTQGSAANLRGIGANKTLVLLNGRRLAANAYDSGVTNLNIIPLAMLDRIEVLKDGASAIYGTDAIGGVVNFITKKQFSGLNFSADYQKPEQSGGEQQNYSIFGGYGDLEENGFNVFGVVDYRRGEDVMAKDRKVSRRGGVLPELGVNRTSSGSFPANLYDTKTGTFGSPYAKTGCGDNPLFFSNDGVTCRYNSQAVIGIIPKTEDVSVMGRVTAKINDHFNAIGEYVYARSEVTTSVAPDVFFDLPMNPSSKYYPGNGITPAMDNVSGPLELYLRSQAGNRVSNSVNDSHRIFAGIEGDAYGWDINTGVTYARSNAADNVINGYLNYDKTASALLDGTLNPFGAQSSADANVWNGLSVKGKYLDAKLDSTTVDFTASRPIYTLPAGDVGFAVGASYRRDDWQSKTLAEIASVAPSTGVDPNEPVNEGSRNIKAVFTELHIPLHKTLEAQLAARYDDYSDFGDTFNPKVSLRWEPIKQVMFRTSYTKGFRAPTLQEMHSPKSVTNTAATYNDPVLCPGGVPATGALPARDCGMQFDRQNGGNQNLEPEKSDSFTAGVVFEPIKNLVFTLDYFDIKVKNQITTISETAIFADPVKYADKFIRNADGSLNYINTTNQNLGGIKTSGFDVGAAWRSPMTSTGQFGISIDGTYVTDYQYQENKDMPWVGVAGSYAGLDYQAIVLRWKHTANLDWRYENWALNLQQNFSKGYKDQNSNGQDHSVGDYTTYNLSGTYKGFKNLELTLGLKNMFDVEPPASNVVDNFQMGYDPRYADAIGRSYFVRGTYKF</sequence>
<dbReference type="PANTHER" id="PTHR47234">
    <property type="match status" value="1"/>
</dbReference>
<dbReference type="CDD" id="cd01347">
    <property type="entry name" value="ligand_gated_channel"/>
    <property type="match status" value="1"/>
</dbReference>
<evidence type="ECO:0000313" key="14">
    <source>
        <dbReference type="EMBL" id="MDO3655900.1"/>
    </source>
</evidence>
<evidence type="ECO:0000256" key="5">
    <source>
        <dbReference type="ARBA" id="ARBA00023077"/>
    </source>
</evidence>